<name>A0A165YU71_9EURY</name>
<accession>A0A165YU71</accession>
<gene>
    <name evidence="1" type="ORF">MBFIL_19460</name>
</gene>
<dbReference type="AlphaFoldDB" id="A0A165YU71"/>
<evidence type="ECO:0000313" key="2">
    <source>
        <dbReference type="Proteomes" id="UP000077066"/>
    </source>
</evidence>
<comment type="caution">
    <text evidence="1">The sequence shown here is derived from an EMBL/GenBank/DDBJ whole genome shotgun (WGS) entry which is preliminary data.</text>
</comment>
<keyword evidence="2" id="KW-1185">Reference proteome</keyword>
<proteinExistence type="predicted"/>
<protein>
    <submittedName>
        <fullName evidence="1">Uncharacterized protein</fullName>
    </submittedName>
</protein>
<dbReference type="EMBL" id="LWMT01000295">
    <property type="protein sequence ID" value="KZX09871.1"/>
    <property type="molecule type" value="Genomic_DNA"/>
</dbReference>
<dbReference type="STRING" id="55758.MBFIL_19460"/>
<dbReference type="OrthoDB" id="76247at2157"/>
<dbReference type="RefSeq" id="WP_066974059.1">
    <property type="nucleotide sequence ID" value="NZ_LWMT01000295.1"/>
</dbReference>
<evidence type="ECO:0000313" key="1">
    <source>
        <dbReference type="EMBL" id="KZX09871.1"/>
    </source>
</evidence>
<organism evidence="1 2">
    <name type="scientific">Methanobrevibacter filiformis</name>
    <dbReference type="NCBI Taxonomy" id="55758"/>
    <lineage>
        <taxon>Archaea</taxon>
        <taxon>Methanobacteriati</taxon>
        <taxon>Methanobacteriota</taxon>
        <taxon>Methanomada group</taxon>
        <taxon>Methanobacteria</taxon>
        <taxon>Methanobacteriales</taxon>
        <taxon>Methanobacteriaceae</taxon>
        <taxon>Methanobrevibacter</taxon>
    </lineage>
</organism>
<reference evidence="1 2" key="1">
    <citation type="submission" date="2016-04" db="EMBL/GenBank/DDBJ databases">
        <title>Genome sequence of Methanobrevibacter filiformis DSM 11501.</title>
        <authorList>
            <person name="Poehlein A."/>
            <person name="Seedorf H."/>
            <person name="Daniel R."/>
        </authorList>
    </citation>
    <scope>NUCLEOTIDE SEQUENCE [LARGE SCALE GENOMIC DNA]</scope>
    <source>
        <strain evidence="1 2">DSM 11501</strain>
    </source>
</reference>
<dbReference type="PATRIC" id="fig|55758.3.peg.2167"/>
<sequence>MYNNVKEVYKKFYELEDKYKLNKSRVKEVYFWQLIRTEIFNEICEKTLNKTPKKEKNRNKISLKQIGLKNNLLDSNQEKKVIIVPNQEKFIENGEILDKYSYFLNNIFKKDEIEIIEKSNEKLLLKSKINNKIRLLKLCENKRQRLYNIEEELKKTFNIKINLLKIIKKAVLCFKYEYNEYDKLMKLKKPKYLIVVEISKNQAMIAAAKNNNVEVIGLQHGIIDEFSIDYNYSDKCKNEINYFPDKLLTFGEYWNQMANYPIDPDKIIPIGFPYLESKTWRYLTNARQNQILFISNKYIGKKLSEFAYEIAILLKDYTIIYKLSKDETPEDYEYLTGNDNTGNIKVISAKEDSIKDEDEIYELLSTSKYQVGMDPVAIYKGLFFTNKIFLLDDKLNNLIDEKIAIKINSPEEIVEYIDKFKLHKHIRHYFFKKFEREELLKVFNINNSKKITMNHRK</sequence>
<dbReference type="Proteomes" id="UP000077066">
    <property type="component" value="Unassembled WGS sequence"/>
</dbReference>